<accession>A0A075V4M4</accession>
<protein>
    <submittedName>
        <fullName evidence="1">Uncharacterized protein</fullName>
    </submittedName>
</protein>
<evidence type="ECO:0000313" key="1">
    <source>
        <dbReference type="EMBL" id="AIG81322.1"/>
    </source>
</evidence>
<proteinExistence type="predicted"/>
<evidence type="ECO:0000313" key="2">
    <source>
        <dbReference type="Proteomes" id="UP000028492"/>
    </source>
</evidence>
<gene>
    <name evidence="1" type="ORF">AJAP_42775</name>
</gene>
<sequence>MVNTLTDITELPMEFADFIPWEQPEWTSAAGCVRVFDYFIAYGIHPDLGIGVVTVSNPHCGIYQVRQLARVMDTPLEDARATAECIVAAVWTAERPDHPLVVDRAA</sequence>
<dbReference type="RefSeq" id="WP_040133697.1">
    <property type="nucleotide sequence ID" value="NZ_CP008954.1"/>
</dbReference>
<organism evidence="1 2">
    <name type="scientific">Amycolatopsis japonica</name>
    <dbReference type="NCBI Taxonomy" id="208439"/>
    <lineage>
        <taxon>Bacteria</taxon>
        <taxon>Bacillati</taxon>
        <taxon>Actinomycetota</taxon>
        <taxon>Actinomycetes</taxon>
        <taxon>Pseudonocardiales</taxon>
        <taxon>Pseudonocardiaceae</taxon>
        <taxon>Amycolatopsis</taxon>
        <taxon>Amycolatopsis japonica group</taxon>
    </lineage>
</organism>
<dbReference type="KEGG" id="aja:AJAP_42775"/>
<dbReference type="Proteomes" id="UP000028492">
    <property type="component" value="Plasmid pAmyja1"/>
</dbReference>
<keyword evidence="1" id="KW-0614">Plasmid</keyword>
<dbReference type="EMBL" id="CP008954">
    <property type="protein sequence ID" value="AIG81322.1"/>
    <property type="molecule type" value="Genomic_DNA"/>
</dbReference>
<name>A0A075V4M4_9PSEU</name>
<keyword evidence="2" id="KW-1185">Reference proteome</keyword>
<geneLocation type="plasmid" evidence="1 2">
    <name>pAmyja1</name>
</geneLocation>
<reference evidence="1 2" key="1">
    <citation type="journal article" date="2014" name="J. Biotechnol.">
        <title>Complete genome sequence of the actinobacterium Amycolatopsis japonica MG417-CF17(T) (=DSM 44213T) producing (S,S)-N,N'-ethylenediaminedisuccinic acid.</title>
        <authorList>
            <person name="Stegmann E."/>
            <person name="Albersmeier A."/>
            <person name="Spohn M."/>
            <person name="Gert H."/>
            <person name="Weber T."/>
            <person name="Wohlleben W."/>
            <person name="Kalinowski J."/>
            <person name="Ruckert C."/>
        </authorList>
    </citation>
    <scope>NUCLEOTIDE SEQUENCE [LARGE SCALE GENOMIC DNA]</scope>
    <source>
        <strain evidence="2">MG417-CF17 (DSM 44213)</strain>
        <plasmid evidence="1">pAmyja1</plasmid>
    </source>
</reference>
<dbReference type="HOGENOM" id="CLU_2217478_0_0_11"/>
<dbReference type="AlphaFoldDB" id="A0A075V4M4"/>